<organism evidence="1 2">
    <name type="scientific">Vanrija pseudolonga</name>
    <dbReference type="NCBI Taxonomy" id="143232"/>
    <lineage>
        <taxon>Eukaryota</taxon>
        <taxon>Fungi</taxon>
        <taxon>Dikarya</taxon>
        <taxon>Basidiomycota</taxon>
        <taxon>Agaricomycotina</taxon>
        <taxon>Tremellomycetes</taxon>
        <taxon>Trichosporonales</taxon>
        <taxon>Trichosporonaceae</taxon>
        <taxon>Vanrija</taxon>
    </lineage>
</organism>
<dbReference type="GeneID" id="87808549"/>
<dbReference type="AlphaFoldDB" id="A0AAF0YBL6"/>
<evidence type="ECO:0000313" key="2">
    <source>
        <dbReference type="Proteomes" id="UP000827549"/>
    </source>
</evidence>
<dbReference type="Proteomes" id="UP000827549">
    <property type="component" value="Chromosome 4"/>
</dbReference>
<proteinExistence type="predicted"/>
<dbReference type="EMBL" id="CP086717">
    <property type="protein sequence ID" value="WOO81799.1"/>
    <property type="molecule type" value="Genomic_DNA"/>
</dbReference>
<sequence>MLVLDHTAYPIIMDAVISFSPPHMLQHARDEKFKAAHTFVDYFTLVCDQIVPKVPLFSGCPHIIHVRLPPTGRPPLPTSEARSVSPPYGSSTAPAFCVTPASRVHQIVLVLWPHSSEDNAGDTRDTQQIKHLLAAMKNMVSARPDEFVLVGLDITLESPQATNNGLPSRYVSDKLTAYHRKIHGHVDNLRVLSLEEWWKELNDGEEDLVGAWPSGYVDCHHCGLFNGGSDDHQGRWTTSG</sequence>
<evidence type="ECO:0000313" key="1">
    <source>
        <dbReference type="EMBL" id="WOO81799.1"/>
    </source>
</evidence>
<reference evidence="1" key="1">
    <citation type="submission" date="2023-10" db="EMBL/GenBank/DDBJ databases">
        <authorList>
            <person name="Noh H."/>
        </authorList>
    </citation>
    <scope>NUCLEOTIDE SEQUENCE</scope>
    <source>
        <strain evidence="1">DUCC4014</strain>
    </source>
</reference>
<gene>
    <name evidence="1" type="ORF">LOC62_04G005320</name>
</gene>
<keyword evidence="2" id="KW-1185">Reference proteome</keyword>
<name>A0AAF0YBL6_9TREE</name>
<dbReference type="RefSeq" id="XP_062627831.1">
    <property type="nucleotide sequence ID" value="XM_062771847.1"/>
</dbReference>
<protein>
    <submittedName>
        <fullName evidence="1">Uncharacterized protein</fullName>
    </submittedName>
</protein>
<accession>A0AAF0YBL6</accession>